<organism evidence="5 6">
    <name type="scientific">Streptomyces xantholiticus</name>
    <dbReference type="NCBI Taxonomy" id="68285"/>
    <lineage>
        <taxon>Bacteria</taxon>
        <taxon>Bacillati</taxon>
        <taxon>Actinomycetota</taxon>
        <taxon>Actinomycetes</taxon>
        <taxon>Kitasatosporales</taxon>
        <taxon>Streptomycetaceae</taxon>
        <taxon>Streptomyces</taxon>
    </lineage>
</organism>
<dbReference type="InterPro" id="IPR029050">
    <property type="entry name" value="Immunoprotect_excell_Ig-like"/>
</dbReference>
<evidence type="ECO:0000313" key="6">
    <source>
        <dbReference type="Proteomes" id="UP001445472"/>
    </source>
</evidence>
<feature type="compositionally biased region" description="Low complexity" evidence="2">
    <location>
        <begin position="1"/>
        <end position="31"/>
    </location>
</feature>
<proteinExistence type="predicted"/>
<sequence>MSNQYPGPNQPYGRQPYQGQPYPGPYQQGPAPYQPPQSPKKGMPAWAIVLIIMGGIFVFLIFLGALVGGDDSSSDAKKSSTVSEAPKDAPVKKDDGKPAARPADKPAEKPAEPAPVQITAKKTAFKPSILHDGGDFTSVQVTITNNSDEKIDVNPLYFSITATDGSKRNAELGEDENQMDVMDLAPGEKTTGVITGEGKFTAKYVTYTDGMFGDDVRGNVS</sequence>
<dbReference type="InterPro" id="IPR029051">
    <property type="entry name" value="DUF4352"/>
</dbReference>
<keyword evidence="1" id="KW-0732">Signal</keyword>
<evidence type="ECO:0000256" key="1">
    <source>
        <dbReference type="ARBA" id="ARBA00022729"/>
    </source>
</evidence>
<dbReference type="Proteomes" id="UP001445472">
    <property type="component" value="Unassembled WGS sequence"/>
</dbReference>
<accession>A0ABV1UP36</accession>
<keyword evidence="3" id="KW-1133">Transmembrane helix</keyword>
<feature type="transmembrane region" description="Helical" evidence="3">
    <location>
        <begin position="45"/>
        <end position="68"/>
    </location>
</feature>
<protein>
    <submittedName>
        <fullName evidence="5">DUF4352 domain-containing protein</fullName>
    </submittedName>
</protein>
<feature type="compositionally biased region" description="Basic and acidic residues" evidence="2">
    <location>
        <begin position="85"/>
        <end position="111"/>
    </location>
</feature>
<keyword evidence="3" id="KW-0472">Membrane</keyword>
<feature type="domain" description="DUF4352" evidence="4">
    <location>
        <begin position="131"/>
        <end position="197"/>
    </location>
</feature>
<evidence type="ECO:0000256" key="3">
    <source>
        <dbReference type="SAM" id="Phobius"/>
    </source>
</evidence>
<dbReference type="RefSeq" id="WP_351974507.1">
    <property type="nucleotide sequence ID" value="NZ_JBEPBX010000001.1"/>
</dbReference>
<keyword evidence="3" id="KW-0812">Transmembrane</keyword>
<reference evidence="5 6" key="1">
    <citation type="submission" date="2024-06" db="EMBL/GenBank/DDBJ databases">
        <title>The Natural Products Discovery Center: Release of the First 8490 Sequenced Strains for Exploring Actinobacteria Biosynthetic Diversity.</title>
        <authorList>
            <person name="Kalkreuter E."/>
            <person name="Kautsar S.A."/>
            <person name="Yang D."/>
            <person name="Bader C.D."/>
            <person name="Teijaro C.N."/>
            <person name="Fluegel L."/>
            <person name="Davis C.M."/>
            <person name="Simpson J.R."/>
            <person name="Lauterbach L."/>
            <person name="Steele A.D."/>
            <person name="Gui C."/>
            <person name="Meng S."/>
            <person name="Li G."/>
            <person name="Viehrig K."/>
            <person name="Ye F."/>
            <person name="Su P."/>
            <person name="Kiefer A.F."/>
            <person name="Nichols A."/>
            <person name="Cepeda A.J."/>
            <person name="Yan W."/>
            <person name="Fan B."/>
            <person name="Jiang Y."/>
            <person name="Adhikari A."/>
            <person name="Zheng C.-J."/>
            <person name="Schuster L."/>
            <person name="Cowan T.M."/>
            <person name="Smanski M.J."/>
            <person name="Chevrette M.G."/>
            <person name="De Carvalho L.P.S."/>
            <person name="Shen B."/>
        </authorList>
    </citation>
    <scope>NUCLEOTIDE SEQUENCE [LARGE SCALE GENOMIC DNA]</scope>
    <source>
        <strain evidence="5 6">NPDC000837</strain>
    </source>
</reference>
<dbReference type="Pfam" id="PF11611">
    <property type="entry name" value="DUF4352"/>
    <property type="match status" value="1"/>
</dbReference>
<feature type="region of interest" description="Disordered" evidence="2">
    <location>
        <begin position="1"/>
        <end position="39"/>
    </location>
</feature>
<gene>
    <name evidence="5" type="ORF">ABT276_01025</name>
</gene>
<dbReference type="EMBL" id="JBEPBX010000001">
    <property type="protein sequence ID" value="MER6612007.1"/>
    <property type="molecule type" value="Genomic_DNA"/>
</dbReference>
<name>A0ABV1UP36_9ACTN</name>
<evidence type="ECO:0000256" key="2">
    <source>
        <dbReference type="SAM" id="MobiDB-lite"/>
    </source>
</evidence>
<evidence type="ECO:0000259" key="4">
    <source>
        <dbReference type="Pfam" id="PF11611"/>
    </source>
</evidence>
<dbReference type="Gene3D" id="2.60.40.1240">
    <property type="match status" value="1"/>
</dbReference>
<feature type="region of interest" description="Disordered" evidence="2">
    <location>
        <begin position="72"/>
        <end position="117"/>
    </location>
</feature>
<comment type="caution">
    <text evidence="5">The sequence shown here is derived from an EMBL/GenBank/DDBJ whole genome shotgun (WGS) entry which is preliminary data.</text>
</comment>
<keyword evidence="6" id="KW-1185">Reference proteome</keyword>
<evidence type="ECO:0000313" key="5">
    <source>
        <dbReference type="EMBL" id="MER6612007.1"/>
    </source>
</evidence>